<evidence type="ECO:0000256" key="1">
    <source>
        <dbReference type="SAM" id="MobiDB-lite"/>
    </source>
</evidence>
<dbReference type="Proteomes" id="UP001161017">
    <property type="component" value="Unassembled WGS sequence"/>
</dbReference>
<protein>
    <submittedName>
        <fullName evidence="2">Uncharacterized protein</fullName>
    </submittedName>
</protein>
<gene>
    <name evidence="2" type="ORF">OHK93_006048</name>
</gene>
<evidence type="ECO:0000313" key="2">
    <source>
        <dbReference type="EMBL" id="MDI1486787.1"/>
    </source>
</evidence>
<proteinExistence type="predicted"/>
<organism evidence="2 3">
    <name type="scientific">Ramalina farinacea</name>
    <dbReference type="NCBI Taxonomy" id="258253"/>
    <lineage>
        <taxon>Eukaryota</taxon>
        <taxon>Fungi</taxon>
        <taxon>Dikarya</taxon>
        <taxon>Ascomycota</taxon>
        <taxon>Pezizomycotina</taxon>
        <taxon>Lecanoromycetes</taxon>
        <taxon>OSLEUM clade</taxon>
        <taxon>Lecanoromycetidae</taxon>
        <taxon>Lecanorales</taxon>
        <taxon>Lecanorineae</taxon>
        <taxon>Ramalinaceae</taxon>
        <taxon>Ramalina</taxon>
    </lineage>
</organism>
<accession>A0AA43QJA0</accession>
<dbReference type="AlphaFoldDB" id="A0AA43QJA0"/>
<feature type="compositionally biased region" description="Low complexity" evidence="1">
    <location>
        <begin position="109"/>
        <end position="118"/>
    </location>
</feature>
<dbReference type="EMBL" id="JAPUFD010000004">
    <property type="protein sequence ID" value="MDI1486787.1"/>
    <property type="molecule type" value="Genomic_DNA"/>
</dbReference>
<name>A0AA43QJA0_9LECA</name>
<evidence type="ECO:0000313" key="3">
    <source>
        <dbReference type="Proteomes" id="UP001161017"/>
    </source>
</evidence>
<feature type="region of interest" description="Disordered" evidence="1">
    <location>
        <begin position="1"/>
        <end position="34"/>
    </location>
</feature>
<feature type="compositionally biased region" description="Polar residues" evidence="1">
    <location>
        <begin position="148"/>
        <end position="157"/>
    </location>
</feature>
<sequence length="531" mass="58806">MAPNHRVQKSKPSKKSEASVRGTRKTKRREPTVINKAAIVDQPDIIISQATDINDPTTIIAEASAIIARATILNDQATVVAQAAVITQAAAILNQAATASGQAADTWNPSSTSSHPSSQDNLNPKHSVASDAQPDSTKDQHPGLPHHQCQTAAQNPPATLPQLEKPPCHCYDLLSVEEYRTVLQERPDLSAIESIAKSNTSLYACHASELKLLLKALRIRVKVQNSAKENIAIVRSALASFRLKDTHALKAFQELSCKGKDQPYWWWFTASTGMLSQLNGGNIEWPLGYLKWPRKDESTVHLDHPEQPMLAISWKRSSPMTDFYGFLSKQGPLRNTSNTVEGATYELDEVGVSSVKALFPELGEISHVNSLWTQYEARGGFLHTAWSPFLKLVGILRQLVPGQTAMLIVHGVQGLALDRLSLELLDTYTKFHWPANEILIVYRTMVESLDDKILPGNTMLWERAEAEGRWKTGLESNNYMYGVFKLADIAGAIRGDAAPDDSTRHLLFVMNAAFWNRETINANKRGRHKKS</sequence>
<keyword evidence="3" id="KW-1185">Reference proteome</keyword>
<reference evidence="2" key="1">
    <citation type="journal article" date="2023" name="Genome Biol. Evol.">
        <title>First Whole Genome Sequence and Flow Cytometry Genome Size Data for the Lichen-Forming Fungus Ramalina farinacea (Ascomycota).</title>
        <authorList>
            <person name="Llewellyn T."/>
            <person name="Mian S."/>
            <person name="Hill R."/>
            <person name="Leitch I.J."/>
            <person name="Gaya E."/>
        </authorList>
    </citation>
    <scope>NUCLEOTIDE SEQUENCE</scope>
    <source>
        <strain evidence="2">LIQ254RAFAR</strain>
    </source>
</reference>
<feature type="region of interest" description="Disordered" evidence="1">
    <location>
        <begin position="103"/>
        <end position="160"/>
    </location>
</feature>
<feature type="compositionally biased region" description="Basic residues" evidence="1">
    <location>
        <begin position="1"/>
        <end position="13"/>
    </location>
</feature>
<comment type="caution">
    <text evidence="2">The sequence shown here is derived from an EMBL/GenBank/DDBJ whole genome shotgun (WGS) entry which is preliminary data.</text>
</comment>